<sequence length="205" mass="23224">MLSFLTTPIPRTRTATHNPLMTEDGQTSIHFFANDPSAKYGMKTRVKPGFTVHVPPMHWHKYQTETFQIHSGTMRATLEGSDQTIAAGESITIAPGQRHTFINPSDTEPMVMSTGLDPVERERDEAFFRNLYCYLDDCRKAGRAPHVAQLMLFLYFFDCYPALPGPKAVSQPLSQVLVFVVGVVVGKWLLGFEETYPEYYQQKVE</sequence>
<protein>
    <recommendedName>
        <fullName evidence="1">Cupin type-2 domain-containing protein</fullName>
    </recommendedName>
</protein>
<organism evidence="2 3">
    <name type="scientific">Heterodermia speciosa</name>
    <dbReference type="NCBI Taxonomy" id="116794"/>
    <lineage>
        <taxon>Eukaryota</taxon>
        <taxon>Fungi</taxon>
        <taxon>Dikarya</taxon>
        <taxon>Ascomycota</taxon>
        <taxon>Pezizomycotina</taxon>
        <taxon>Lecanoromycetes</taxon>
        <taxon>OSLEUM clade</taxon>
        <taxon>Lecanoromycetidae</taxon>
        <taxon>Caliciales</taxon>
        <taxon>Physciaceae</taxon>
        <taxon>Heterodermia</taxon>
    </lineage>
</organism>
<dbReference type="AlphaFoldDB" id="A0A8H3G4D1"/>
<feature type="domain" description="Cupin type-2" evidence="1">
    <location>
        <begin position="55"/>
        <end position="112"/>
    </location>
</feature>
<dbReference type="PANTHER" id="PTHR36440">
    <property type="entry name" value="PUTATIVE (AFU_ORTHOLOGUE AFUA_8G07350)-RELATED"/>
    <property type="match status" value="1"/>
</dbReference>
<evidence type="ECO:0000259" key="1">
    <source>
        <dbReference type="Pfam" id="PF07883"/>
    </source>
</evidence>
<dbReference type="Proteomes" id="UP000664521">
    <property type="component" value="Unassembled WGS sequence"/>
</dbReference>
<dbReference type="PANTHER" id="PTHR36440:SF1">
    <property type="entry name" value="PUTATIVE (AFU_ORTHOLOGUE AFUA_8G07350)-RELATED"/>
    <property type="match status" value="1"/>
</dbReference>
<dbReference type="CDD" id="cd02208">
    <property type="entry name" value="cupin_RmlC-like"/>
    <property type="match status" value="1"/>
</dbReference>
<name>A0A8H3G4D1_9LECA</name>
<dbReference type="EMBL" id="CAJPDS010000065">
    <property type="protein sequence ID" value="CAF9932908.1"/>
    <property type="molecule type" value="Genomic_DNA"/>
</dbReference>
<dbReference type="Gene3D" id="2.60.120.10">
    <property type="entry name" value="Jelly Rolls"/>
    <property type="match status" value="1"/>
</dbReference>
<keyword evidence="3" id="KW-1185">Reference proteome</keyword>
<evidence type="ECO:0000313" key="2">
    <source>
        <dbReference type="EMBL" id="CAF9932908.1"/>
    </source>
</evidence>
<dbReference type="InterPro" id="IPR011051">
    <property type="entry name" value="RmlC_Cupin_sf"/>
</dbReference>
<evidence type="ECO:0000313" key="3">
    <source>
        <dbReference type="Proteomes" id="UP000664521"/>
    </source>
</evidence>
<dbReference type="InterPro" id="IPR013096">
    <property type="entry name" value="Cupin_2"/>
</dbReference>
<reference evidence="2" key="1">
    <citation type="submission" date="2021-03" db="EMBL/GenBank/DDBJ databases">
        <authorList>
            <person name="Tagirdzhanova G."/>
        </authorList>
    </citation>
    <scope>NUCLEOTIDE SEQUENCE</scope>
</reference>
<gene>
    <name evidence="2" type="ORF">HETSPECPRED_008481</name>
</gene>
<dbReference type="Pfam" id="PF07883">
    <property type="entry name" value="Cupin_2"/>
    <property type="match status" value="1"/>
</dbReference>
<comment type="caution">
    <text evidence="2">The sequence shown here is derived from an EMBL/GenBank/DDBJ whole genome shotgun (WGS) entry which is preliminary data.</text>
</comment>
<dbReference type="OrthoDB" id="9976870at2759"/>
<dbReference type="InterPro" id="IPR053146">
    <property type="entry name" value="QDO-like"/>
</dbReference>
<dbReference type="InterPro" id="IPR014710">
    <property type="entry name" value="RmlC-like_jellyroll"/>
</dbReference>
<accession>A0A8H3G4D1</accession>
<proteinExistence type="predicted"/>
<dbReference type="SUPFAM" id="SSF51182">
    <property type="entry name" value="RmlC-like cupins"/>
    <property type="match status" value="1"/>
</dbReference>